<organism evidence="18">
    <name type="scientific">Candidatus Fermentithermobacillus carboniphilus</name>
    <dbReference type="NCBI Taxonomy" id="3085328"/>
    <lineage>
        <taxon>Bacteria</taxon>
        <taxon>Bacillati</taxon>
        <taxon>Bacillota</taxon>
        <taxon>Candidatus Fermentithermobacillia</taxon>
        <taxon>Candidatus Fermentithermobacillales</taxon>
        <taxon>Candidatus Fermentithermobacillaceae</taxon>
        <taxon>Candidatus Fermentithermobacillus</taxon>
    </lineage>
</organism>
<feature type="binding site" evidence="17">
    <location>
        <position position="87"/>
    </location>
    <ligand>
        <name>[4Fe-4S] cluster</name>
        <dbReference type="ChEBI" id="CHEBI:49883"/>
    </ligand>
</feature>
<evidence type="ECO:0000256" key="1">
    <source>
        <dbReference type="ARBA" id="ARBA00002268"/>
    </source>
</evidence>
<keyword evidence="8 17" id="KW-0479">Metal-binding</keyword>
<keyword evidence="9 17" id="KW-0671">Queuosine biosynthesis</keyword>
<evidence type="ECO:0000256" key="13">
    <source>
        <dbReference type="ARBA" id="ARBA00023157"/>
    </source>
</evidence>
<feature type="disulfide bond" description="Redox-active" evidence="17">
    <location>
        <begin position="164"/>
        <end position="166"/>
    </location>
</feature>
<evidence type="ECO:0000256" key="14">
    <source>
        <dbReference type="ARBA" id="ARBA00023284"/>
    </source>
</evidence>
<dbReference type="HAMAP" id="MF_02089">
    <property type="entry name" value="QueH"/>
    <property type="match status" value="1"/>
</dbReference>
<dbReference type="KEGG" id="fcz:IMF26_10850"/>
<evidence type="ECO:0000256" key="12">
    <source>
        <dbReference type="ARBA" id="ARBA00023014"/>
    </source>
</evidence>
<dbReference type="AlphaFoldDB" id="A0AAT9LBK8"/>
<evidence type="ECO:0000256" key="15">
    <source>
        <dbReference type="ARBA" id="ARBA00031446"/>
    </source>
</evidence>
<feature type="binding site" evidence="17">
    <location>
        <position position="84"/>
    </location>
    <ligand>
        <name>[4Fe-4S] cluster</name>
        <dbReference type="ChEBI" id="CHEBI:49883"/>
    </ligand>
</feature>
<dbReference type="SUPFAM" id="SSF52402">
    <property type="entry name" value="Adenine nucleotide alpha hydrolases-like"/>
    <property type="match status" value="1"/>
</dbReference>
<evidence type="ECO:0000256" key="17">
    <source>
        <dbReference type="HAMAP-Rule" id="MF_02089"/>
    </source>
</evidence>
<dbReference type="PANTHER" id="PTHR36701">
    <property type="entry name" value="EPOXYQUEUOSINE REDUCTASE QUEH"/>
    <property type="match status" value="1"/>
</dbReference>
<dbReference type="GO" id="GO:0052693">
    <property type="term" value="F:epoxyqueuosine reductase activity"/>
    <property type="evidence" value="ECO:0007669"/>
    <property type="project" value="UniProtKB-UniRule"/>
</dbReference>
<dbReference type="Pfam" id="PF02677">
    <property type="entry name" value="QueH"/>
    <property type="match status" value="1"/>
</dbReference>
<comment type="catalytic activity">
    <reaction evidence="16 17">
        <text>epoxyqueuosine(34) in tRNA + AH2 = queuosine(34) in tRNA + A + H2O</text>
        <dbReference type="Rhea" id="RHEA:32159"/>
        <dbReference type="Rhea" id="RHEA-COMP:18571"/>
        <dbReference type="Rhea" id="RHEA-COMP:18582"/>
        <dbReference type="ChEBI" id="CHEBI:13193"/>
        <dbReference type="ChEBI" id="CHEBI:15377"/>
        <dbReference type="ChEBI" id="CHEBI:17499"/>
        <dbReference type="ChEBI" id="CHEBI:194431"/>
        <dbReference type="ChEBI" id="CHEBI:194443"/>
        <dbReference type="EC" id="1.17.99.6"/>
    </reaction>
</comment>
<evidence type="ECO:0000256" key="5">
    <source>
        <dbReference type="ARBA" id="ARBA00016895"/>
    </source>
</evidence>
<evidence type="ECO:0000256" key="9">
    <source>
        <dbReference type="ARBA" id="ARBA00022785"/>
    </source>
</evidence>
<keyword evidence="6 17" id="KW-0004">4Fe-4S</keyword>
<evidence type="ECO:0000256" key="7">
    <source>
        <dbReference type="ARBA" id="ARBA00022694"/>
    </source>
</evidence>
<reference evidence="18" key="1">
    <citation type="submission" date="2020-10" db="EMBL/GenBank/DDBJ databases">
        <authorList>
            <person name="Kadnikov V."/>
            <person name="Beletsky A.V."/>
            <person name="Mardanov A.V."/>
            <person name="Karnachuk O.V."/>
            <person name="Ravin N.V."/>
        </authorList>
    </citation>
    <scope>NUCLEOTIDE SEQUENCE</scope>
    <source>
        <strain evidence="18">Bu02</strain>
    </source>
</reference>
<dbReference type="EC" id="1.17.99.6" evidence="4 17"/>
<dbReference type="GO" id="GO:0051539">
    <property type="term" value="F:4 iron, 4 sulfur cluster binding"/>
    <property type="evidence" value="ECO:0007669"/>
    <property type="project" value="UniProtKB-UniRule"/>
</dbReference>
<keyword evidence="12 17" id="KW-0411">Iron-sulfur</keyword>
<evidence type="ECO:0000313" key="18">
    <source>
        <dbReference type="EMBL" id="QUL98486.1"/>
    </source>
</evidence>
<evidence type="ECO:0000256" key="8">
    <source>
        <dbReference type="ARBA" id="ARBA00022723"/>
    </source>
</evidence>
<evidence type="ECO:0000256" key="2">
    <source>
        <dbReference type="ARBA" id="ARBA00004691"/>
    </source>
</evidence>
<keyword evidence="14 17" id="KW-0676">Redox-active center</keyword>
<gene>
    <name evidence="17" type="primary">queH</name>
    <name evidence="18" type="ORF">IMF26_10850</name>
</gene>
<comment type="function">
    <text evidence="1 17">Catalyzes the conversion of epoxyqueuosine (oQ) to queuosine (Q), which is a hypermodified base found in the wobble positions of tRNA(Asp), tRNA(Asn), tRNA(His) and tRNA(Tyr).</text>
</comment>
<keyword evidence="13 17" id="KW-1015">Disulfide bond</keyword>
<sequence>MRVLLHSCCAPCSTFPSYILLAEGFRVDGLFFNPNIYPAEEEEKRWETYRRWAGEAGIEVRRIQWPHERWLSGVSSDLTKPGRCRECYRLRLIEVARLAREGGYDFFTTTLLVSPYQDHGGVVLALKKASEESGVPYLYRDFRVGYRRSREMARGSHLYMQKYCGCEFSLGGEA</sequence>
<dbReference type="EMBL" id="CP062796">
    <property type="protein sequence ID" value="QUL98486.1"/>
    <property type="molecule type" value="Genomic_DNA"/>
</dbReference>
<evidence type="ECO:0000256" key="6">
    <source>
        <dbReference type="ARBA" id="ARBA00022485"/>
    </source>
</evidence>
<keyword evidence="7 17" id="KW-0819">tRNA processing</keyword>
<dbReference type="InterPro" id="IPR003828">
    <property type="entry name" value="QueH"/>
</dbReference>
<evidence type="ECO:0000256" key="10">
    <source>
        <dbReference type="ARBA" id="ARBA00023002"/>
    </source>
</evidence>
<feature type="binding site" evidence="17">
    <location>
        <position position="8"/>
    </location>
    <ligand>
        <name>[4Fe-4S] cluster</name>
        <dbReference type="ChEBI" id="CHEBI:49883"/>
    </ligand>
</feature>
<name>A0AAT9LBK8_9FIRM</name>
<reference evidence="18" key="2">
    <citation type="journal article" date="2023" name="Biology">
        <title>Prokaryotic Life Associated with Coal-Fire Gas Vents Revealed by Metagenomics.</title>
        <authorList>
            <person name="Kadnikov V.V."/>
            <person name="Mardanov A.V."/>
            <person name="Beletsky A.V."/>
            <person name="Karnachuk O.V."/>
            <person name="Ravin N.V."/>
        </authorList>
    </citation>
    <scope>NUCLEOTIDE SEQUENCE</scope>
    <source>
        <strain evidence="18">Bu02</strain>
    </source>
</reference>
<comment type="pathway">
    <text evidence="2 17">tRNA modification; tRNA-queuosine biosynthesis.</text>
</comment>
<evidence type="ECO:0000256" key="16">
    <source>
        <dbReference type="ARBA" id="ARBA00047415"/>
    </source>
</evidence>
<evidence type="ECO:0000256" key="3">
    <source>
        <dbReference type="ARBA" id="ARBA00008207"/>
    </source>
</evidence>
<protein>
    <recommendedName>
        <fullName evidence="5 17">Epoxyqueuosine reductase QueH</fullName>
        <ecNumber evidence="4 17">1.17.99.6</ecNumber>
    </recommendedName>
    <alternativeName>
        <fullName evidence="15 17">Queuosine biosynthesis protein QueH</fullName>
    </alternativeName>
</protein>
<proteinExistence type="inferred from homology"/>
<evidence type="ECO:0000256" key="4">
    <source>
        <dbReference type="ARBA" id="ARBA00012622"/>
    </source>
</evidence>
<dbReference type="GO" id="GO:0046872">
    <property type="term" value="F:metal ion binding"/>
    <property type="evidence" value="ECO:0007669"/>
    <property type="project" value="UniProtKB-KW"/>
</dbReference>
<evidence type="ECO:0000256" key="11">
    <source>
        <dbReference type="ARBA" id="ARBA00023004"/>
    </source>
</evidence>
<keyword evidence="11 17" id="KW-0408">Iron</keyword>
<comment type="similarity">
    <text evidence="3 17">Belongs to the QueH family.</text>
</comment>
<keyword evidence="10 17" id="KW-0560">Oxidoreductase</keyword>
<feature type="binding site" evidence="17">
    <location>
        <position position="9"/>
    </location>
    <ligand>
        <name>[4Fe-4S] cluster</name>
        <dbReference type="ChEBI" id="CHEBI:49883"/>
    </ligand>
</feature>
<accession>A0AAT9LBK8</accession>
<dbReference type="GO" id="GO:0008616">
    <property type="term" value="P:tRNA queuosine(34) biosynthetic process"/>
    <property type="evidence" value="ECO:0007669"/>
    <property type="project" value="UniProtKB-UniRule"/>
</dbReference>
<dbReference type="PANTHER" id="PTHR36701:SF1">
    <property type="entry name" value="EPOXYQUEUOSINE REDUCTASE QUEH"/>
    <property type="match status" value="1"/>
</dbReference>